<sequence>MDHQHLTHTLPIPCKMLRIMPQTFFRTVTRTTYCALLWMALGGTALAGDIRLVLEGRQKAGDVHVALLPGDSPDWAEQPLRTLQGNEAVLVLREVPAGRYAVQVYQDLDGNGQLNLSPRGLPLEPVGFSGNPSLLGGKPRPEQCLFTHGERDTVLSIRLQSRRQ</sequence>
<comment type="caution">
    <text evidence="1">The sequence shown here is derived from an EMBL/GenBank/DDBJ whole genome shotgun (WGS) entry which is preliminary data.</text>
</comment>
<name>A0A2W5F0U8_9PSED</name>
<evidence type="ECO:0000313" key="1">
    <source>
        <dbReference type="EMBL" id="PZP23279.1"/>
    </source>
</evidence>
<proteinExistence type="predicted"/>
<gene>
    <name evidence="1" type="ORF">DI599_12665</name>
</gene>
<accession>A0A2W5F0U8</accession>
<organism evidence="1 2">
    <name type="scientific">Pseudomonas kuykendallii</name>
    <dbReference type="NCBI Taxonomy" id="1007099"/>
    <lineage>
        <taxon>Bacteria</taxon>
        <taxon>Pseudomonadati</taxon>
        <taxon>Pseudomonadota</taxon>
        <taxon>Gammaproteobacteria</taxon>
        <taxon>Pseudomonadales</taxon>
        <taxon>Pseudomonadaceae</taxon>
        <taxon>Pseudomonas</taxon>
    </lineage>
</organism>
<dbReference type="Proteomes" id="UP000249198">
    <property type="component" value="Unassembled WGS sequence"/>
</dbReference>
<protein>
    <recommendedName>
        <fullName evidence="3">DUF2141 domain-containing protein</fullName>
    </recommendedName>
</protein>
<dbReference type="InterPro" id="IPR018673">
    <property type="entry name" value="DUF2141"/>
</dbReference>
<dbReference type="AlphaFoldDB" id="A0A2W5F0U8"/>
<dbReference type="Pfam" id="PF09912">
    <property type="entry name" value="DUF2141"/>
    <property type="match status" value="1"/>
</dbReference>
<reference evidence="1 2" key="1">
    <citation type="submission" date="2017-08" db="EMBL/GenBank/DDBJ databases">
        <title>Infants hospitalized years apart are colonized by the same room-sourced microbial strains.</title>
        <authorList>
            <person name="Brooks B."/>
            <person name="Olm M.R."/>
            <person name="Firek B.A."/>
            <person name="Baker R."/>
            <person name="Thomas B.C."/>
            <person name="Morowitz M.J."/>
            <person name="Banfield J.F."/>
        </authorList>
    </citation>
    <scope>NUCLEOTIDE SEQUENCE [LARGE SCALE GENOMIC DNA]</scope>
    <source>
        <strain evidence="1">S2_009_000_R2_77</strain>
    </source>
</reference>
<evidence type="ECO:0008006" key="3">
    <source>
        <dbReference type="Google" id="ProtNLM"/>
    </source>
</evidence>
<evidence type="ECO:0000313" key="2">
    <source>
        <dbReference type="Proteomes" id="UP000249198"/>
    </source>
</evidence>
<dbReference type="EMBL" id="QFOH01000014">
    <property type="protein sequence ID" value="PZP23279.1"/>
    <property type="molecule type" value="Genomic_DNA"/>
</dbReference>